<accession>A0AAW0PAI5</accession>
<proteinExistence type="predicted"/>
<comment type="caution">
    <text evidence="1">The sequence shown here is derived from an EMBL/GenBank/DDBJ whole genome shotgun (WGS) entry which is preliminary data.</text>
</comment>
<evidence type="ECO:0000313" key="1">
    <source>
        <dbReference type="EMBL" id="KAK7916461.1"/>
    </source>
</evidence>
<keyword evidence="2" id="KW-1185">Reference proteome</keyword>
<evidence type="ECO:0000313" key="2">
    <source>
        <dbReference type="Proteomes" id="UP001460270"/>
    </source>
</evidence>
<organism evidence="1 2">
    <name type="scientific">Mugilogobius chulae</name>
    <name type="common">yellowstripe goby</name>
    <dbReference type="NCBI Taxonomy" id="88201"/>
    <lineage>
        <taxon>Eukaryota</taxon>
        <taxon>Metazoa</taxon>
        <taxon>Chordata</taxon>
        <taxon>Craniata</taxon>
        <taxon>Vertebrata</taxon>
        <taxon>Euteleostomi</taxon>
        <taxon>Actinopterygii</taxon>
        <taxon>Neopterygii</taxon>
        <taxon>Teleostei</taxon>
        <taxon>Neoteleostei</taxon>
        <taxon>Acanthomorphata</taxon>
        <taxon>Gobiaria</taxon>
        <taxon>Gobiiformes</taxon>
        <taxon>Gobioidei</taxon>
        <taxon>Gobiidae</taxon>
        <taxon>Gobionellinae</taxon>
        <taxon>Mugilogobius</taxon>
    </lineage>
</organism>
<dbReference type="EMBL" id="JBBPFD010000008">
    <property type="protein sequence ID" value="KAK7916461.1"/>
    <property type="molecule type" value="Genomic_DNA"/>
</dbReference>
<dbReference type="AlphaFoldDB" id="A0AAW0PAI5"/>
<dbReference type="Proteomes" id="UP001460270">
    <property type="component" value="Unassembled WGS sequence"/>
</dbReference>
<name>A0AAW0PAI5_9GOBI</name>
<protein>
    <submittedName>
        <fullName evidence="1">Uncharacterized protein</fullName>
    </submittedName>
</protein>
<sequence>MARPQAACPLSALALGKVEAEDEGVQSCAEASTGLLTEEAFGLLQHVVMALHRDSGRTLKTSQPAE</sequence>
<reference evidence="2" key="1">
    <citation type="submission" date="2024-04" db="EMBL/GenBank/DDBJ databases">
        <title>Salinicola lusitanus LLJ914,a marine bacterium isolated from the Okinawa Trough.</title>
        <authorList>
            <person name="Li J."/>
        </authorList>
    </citation>
    <scope>NUCLEOTIDE SEQUENCE [LARGE SCALE GENOMIC DNA]</scope>
</reference>
<gene>
    <name evidence="1" type="ORF">WMY93_012222</name>
</gene>